<reference evidence="1 2" key="1">
    <citation type="submission" date="2020-08" db="EMBL/GenBank/DDBJ databases">
        <title>Genomic Encyclopedia of Type Strains, Phase IV (KMG-IV): sequencing the most valuable type-strain genomes for metagenomic binning, comparative biology and taxonomic classification.</title>
        <authorList>
            <person name="Goeker M."/>
        </authorList>
    </citation>
    <scope>NUCLEOTIDE SEQUENCE [LARGE SCALE GENOMIC DNA]</scope>
    <source>
        <strain evidence="1 2">DSM 17498</strain>
    </source>
</reference>
<organism evidence="1 2">
    <name type="scientific">Afipia massiliensis</name>
    <dbReference type="NCBI Taxonomy" id="211460"/>
    <lineage>
        <taxon>Bacteria</taxon>
        <taxon>Pseudomonadati</taxon>
        <taxon>Pseudomonadota</taxon>
        <taxon>Alphaproteobacteria</taxon>
        <taxon>Hyphomicrobiales</taxon>
        <taxon>Nitrobacteraceae</taxon>
        <taxon>Afipia</taxon>
    </lineage>
</organism>
<proteinExistence type="predicted"/>
<dbReference type="AlphaFoldDB" id="A0A840MY45"/>
<sequence length="127" mass="13787">MSHAAAKPAPMSEKRIAAKRLDLCSELVGIHKKHETVFARIDEIKAELKTMATDAGANFKETIPGKGTVHVAGEKEGSFKGDFPILQVDAWKGLKSAQQDKLLETGVVKIEAQYGGKYYGAVTVKLF</sequence>
<dbReference type="EMBL" id="JACHIJ010000002">
    <property type="protein sequence ID" value="MBB5051107.1"/>
    <property type="molecule type" value="Genomic_DNA"/>
</dbReference>
<dbReference type="Proteomes" id="UP000521227">
    <property type="component" value="Unassembled WGS sequence"/>
</dbReference>
<dbReference type="RefSeq" id="WP_184082895.1">
    <property type="nucleotide sequence ID" value="NZ_JACHIJ010000002.1"/>
</dbReference>
<protein>
    <submittedName>
        <fullName evidence="1">Uncharacterized protein</fullName>
    </submittedName>
</protein>
<comment type="caution">
    <text evidence="1">The sequence shown here is derived from an EMBL/GenBank/DDBJ whole genome shotgun (WGS) entry which is preliminary data.</text>
</comment>
<evidence type="ECO:0000313" key="1">
    <source>
        <dbReference type="EMBL" id="MBB5051107.1"/>
    </source>
</evidence>
<gene>
    <name evidence="1" type="ORF">HNQ36_001061</name>
</gene>
<accession>A0A840MY45</accession>
<evidence type="ECO:0000313" key="2">
    <source>
        <dbReference type="Proteomes" id="UP000521227"/>
    </source>
</evidence>
<name>A0A840MY45_9BRAD</name>